<name>A0A410RVR2_CORCK</name>
<reference evidence="1 2" key="1">
    <citation type="submission" date="2018-12" db="EMBL/GenBank/DDBJ databases">
        <title>Complete Genome Sequence of the Corallopyronin A producing Myxobacterium Corallococcus coralloides B035.</title>
        <authorList>
            <person name="Bouhired S.M."/>
            <person name="Rupp O."/>
            <person name="Blom J."/>
            <person name="Schaeberle T.F."/>
            <person name="Kehraus S."/>
            <person name="Schiefer A."/>
            <person name="Pfarr K."/>
            <person name="Goesmann A."/>
            <person name="Hoerauf A."/>
            <person name="Koenig G.M."/>
        </authorList>
    </citation>
    <scope>NUCLEOTIDE SEQUENCE [LARGE SCALE GENOMIC DNA]</scope>
    <source>
        <strain evidence="1 2">B035</strain>
    </source>
</reference>
<protein>
    <submittedName>
        <fullName evidence="1">Uncharacterized protein</fullName>
    </submittedName>
</protein>
<dbReference type="AlphaFoldDB" id="A0A410RVR2"/>
<evidence type="ECO:0000313" key="2">
    <source>
        <dbReference type="Proteomes" id="UP000288758"/>
    </source>
</evidence>
<proteinExistence type="predicted"/>
<accession>A0A410RVR2</accession>
<organism evidence="1 2">
    <name type="scientific">Corallococcus coralloides</name>
    <name type="common">Myxococcus coralloides</name>
    <dbReference type="NCBI Taxonomy" id="184914"/>
    <lineage>
        <taxon>Bacteria</taxon>
        <taxon>Pseudomonadati</taxon>
        <taxon>Myxococcota</taxon>
        <taxon>Myxococcia</taxon>
        <taxon>Myxococcales</taxon>
        <taxon>Cystobacterineae</taxon>
        <taxon>Myxococcaceae</taxon>
        <taxon>Corallococcus</taxon>
    </lineage>
</organism>
<sequence>MGAYDYRCLWSGISLRGAECVAIVPQREAQIGSSHRIAPRVPASPVPPGATTCSMGWVSASRTAPGPEPRLEVDPIDVPALRASLAVGRGTFSDVLFIVPKPPPVWLTDDEKYEALIPFTFGGANVSGS</sequence>
<dbReference type="Proteomes" id="UP000288758">
    <property type="component" value="Chromosome"/>
</dbReference>
<gene>
    <name evidence="1" type="ORF">EJ065_4368</name>
</gene>
<evidence type="ECO:0000313" key="1">
    <source>
        <dbReference type="EMBL" id="QAT85921.1"/>
    </source>
</evidence>
<dbReference type="EMBL" id="CP034669">
    <property type="protein sequence ID" value="QAT85921.1"/>
    <property type="molecule type" value="Genomic_DNA"/>
</dbReference>
<dbReference type="RefSeq" id="WP_128797604.1">
    <property type="nucleotide sequence ID" value="NZ_CP034669.1"/>
</dbReference>